<dbReference type="PANTHER" id="PTHR19861">
    <property type="entry name" value="WD40 REPEAT PROTEIN SWD2"/>
    <property type="match status" value="1"/>
</dbReference>
<dbReference type="PANTHER" id="PTHR19861:SF0">
    <property type="entry name" value="WD REPEAT-CONTAINING PROTEIN 82"/>
    <property type="match status" value="1"/>
</dbReference>
<dbReference type="SMART" id="SM00320">
    <property type="entry name" value="WD40"/>
    <property type="match status" value="5"/>
</dbReference>
<dbReference type="SUPFAM" id="SSF50978">
    <property type="entry name" value="WD40 repeat-like"/>
    <property type="match status" value="1"/>
</dbReference>
<reference evidence="8 9" key="1">
    <citation type="submission" date="2019-03" db="EMBL/GenBank/DDBJ databases">
        <title>Rhodosporidium diobovatum UCD-FST 08-225 genome sequencing, assembly, and annotation.</title>
        <authorList>
            <person name="Fakankun I.U."/>
            <person name="Fristensky B."/>
            <person name="Levin D.B."/>
        </authorList>
    </citation>
    <scope>NUCLEOTIDE SEQUENCE [LARGE SCALE GENOMIC DNA]</scope>
    <source>
        <strain evidence="8 9">UCD-FST 08-225</strain>
    </source>
</reference>
<evidence type="ECO:0000256" key="6">
    <source>
        <dbReference type="ARBA" id="ARBA00023242"/>
    </source>
</evidence>
<dbReference type="PROSITE" id="PS50082">
    <property type="entry name" value="WD_REPEATS_2"/>
    <property type="match status" value="3"/>
</dbReference>
<gene>
    <name evidence="8" type="ORF">DMC30DRAFT_367689</name>
</gene>
<feature type="repeat" description="WD" evidence="7">
    <location>
        <begin position="35"/>
        <end position="76"/>
    </location>
</feature>
<evidence type="ECO:0000313" key="8">
    <source>
        <dbReference type="EMBL" id="TNY18734.1"/>
    </source>
</evidence>
<dbReference type="STRING" id="5288.A0A5C5FS03"/>
<dbReference type="InterPro" id="IPR015943">
    <property type="entry name" value="WD40/YVTN_repeat-like_dom_sf"/>
</dbReference>
<dbReference type="InterPro" id="IPR001680">
    <property type="entry name" value="WD40_rpt"/>
</dbReference>
<keyword evidence="3" id="KW-0806">Transcription termination</keyword>
<keyword evidence="6" id="KW-0539">Nucleus</keyword>
<dbReference type="Proteomes" id="UP000311382">
    <property type="component" value="Unassembled WGS sequence"/>
</dbReference>
<sequence length="394" mass="42831">MEGSAAASTSRLPSSIVLSPRILSSFKPSKVFKGHNAKDTSYTSLDFDDSGGYLVTSAEDETMQLFDARTGQHVTSVPSKKYGTHLARFTHTKSTMIHASTKENDDIRYCKLDDKSYIRYFKGHTKRVVSMQMSPMDDTFLSGATDDTVRMWDLRTPSAQGLLNVAGHPCVAYDPSGAVFAVVLNLRSTVMLYDVKNFDKQPFLTTHIEDPVLSVRTFPARIPVYTSVSFSNDGKWLLVGTSGDVHYVLDSFDGTVMARLELPLESIATGLERAVTKPYDRPMEPAAGLSSEELSWSPDARYIVAGAIDGRIHIWDFAPPPSEAPADRPPPGSTCTLHPVASLDGHAGGPARAVAFNPRAAMLASAGRELALWLPDFKEAGLVKDEGADVTPQT</sequence>
<dbReference type="EMBL" id="SOZI01000124">
    <property type="protein sequence ID" value="TNY18734.1"/>
    <property type="molecule type" value="Genomic_DNA"/>
</dbReference>
<dbReference type="InterPro" id="IPR020472">
    <property type="entry name" value="WD40_PAC1"/>
</dbReference>
<comment type="caution">
    <text evidence="8">The sequence shown here is derived from an EMBL/GenBank/DDBJ whole genome shotgun (WGS) entry which is preliminary data.</text>
</comment>
<feature type="repeat" description="WD" evidence="7">
    <location>
        <begin position="121"/>
        <end position="156"/>
    </location>
</feature>
<dbReference type="AlphaFoldDB" id="A0A5C5FS03"/>
<evidence type="ECO:0000256" key="4">
    <source>
        <dbReference type="ARBA" id="ARBA00022574"/>
    </source>
</evidence>
<evidence type="ECO:0000256" key="1">
    <source>
        <dbReference type="ARBA" id="ARBA00004123"/>
    </source>
</evidence>
<dbReference type="OrthoDB" id="27537at2759"/>
<keyword evidence="5" id="KW-0677">Repeat</keyword>
<keyword evidence="9" id="KW-1185">Reference proteome</keyword>
<name>A0A5C5FS03_9BASI</name>
<evidence type="ECO:0000256" key="2">
    <source>
        <dbReference type="ARBA" id="ARBA00005616"/>
    </source>
</evidence>
<dbReference type="GO" id="GO:0003682">
    <property type="term" value="F:chromatin binding"/>
    <property type="evidence" value="ECO:0007669"/>
    <property type="project" value="TreeGrafter"/>
</dbReference>
<comment type="similarity">
    <text evidence="2">Belongs to the WD repeat SWD2 family.</text>
</comment>
<evidence type="ECO:0000313" key="9">
    <source>
        <dbReference type="Proteomes" id="UP000311382"/>
    </source>
</evidence>
<evidence type="ECO:0000256" key="7">
    <source>
        <dbReference type="PROSITE-ProRule" id="PRU00221"/>
    </source>
</evidence>
<accession>A0A5C5FS03</accession>
<keyword evidence="3" id="KW-0805">Transcription regulation</keyword>
<protein>
    <submittedName>
        <fullName evidence="8">WD40-repeat-containing domain protein</fullName>
    </submittedName>
</protein>
<dbReference type="Gene3D" id="2.130.10.10">
    <property type="entry name" value="YVTN repeat-like/Quinoprotein amine dehydrogenase"/>
    <property type="match status" value="2"/>
</dbReference>
<dbReference type="GO" id="GO:0006353">
    <property type="term" value="P:DNA-templated transcription termination"/>
    <property type="evidence" value="ECO:0007669"/>
    <property type="project" value="UniProtKB-KW"/>
</dbReference>
<evidence type="ECO:0000256" key="5">
    <source>
        <dbReference type="ARBA" id="ARBA00022737"/>
    </source>
</evidence>
<comment type="subcellular location">
    <subcellularLocation>
        <location evidence="1">Nucleus</location>
    </subcellularLocation>
</comment>
<evidence type="ECO:0000256" key="3">
    <source>
        <dbReference type="ARBA" id="ARBA00022472"/>
    </source>
</evidence>
<dbReference type="Pfam" id="PF00400">
    <property type="entry name" value="WD40"/>
    <property type="match status" value="4"/>
</dbReference>
<proteinExistence type="inferred from homology"/>
<dbReference type="PRINTS" id="PR00320">
    <property type="entry name" value="GPROTEINBRPT"/>
</dbReference>
<feature type="repeat" description="WD" evidence="7">
    <location>
        <begin position="294"/>
        <end position="316"/>
    </location>
</feature>
<keyword evidence="3" id="KW-0804">Transcription</keyword>
<dbReference type="InterPro" id="IPR037867">
    <property type="entry name" value="Swd2/WDR82"/>
</dbReference>
<dbReference type="InterPro" id="IPR036322">
    <property type="entry name" value="WD40_repeat_dom_sf"/>
</dbReference>
<dbReference type="GO" id="GO:0048188">
    <property type="term" value="C:Set1C/COMPASS complex"/>
    <property type="evidence" value="ECO:0007669"/>
    <property type="project" value="TreeGrafter"/>
</dbReference>
<keyword evidence="4 7" id="KW-0853">WD repeat</keyword>
<organism evidence="8 9">
    <name type="scientific">Rhodotorula diobovata</name>
    <dbReference type="NCBI Taxonomy" id="5288"/>
    <lineage>
        <taxon>Eukaryota</taxon>
        <taxon>Fungi</taxon>
        <taxon>Dikarya</taxon>
        <taxon>Basidiomycota</taxon>
        <taxon>Pucciniomycotina</taxon>
        <taxon>Microbotryomycetes</taxon>
        <taxon>Sporidiobolales</taxon>
        <taxon>Sporidiobolaceae</taxon>
        <taxon>Rhodotorula</taxon>
    </lineage>
</organism>
<dbReference type="PROSITE" id="PS50294">
    <property type="entry name" value="WD_REPEATS_REGION"/>
    <property type="match status" value="1"/>
</dbReference>